<dbReference type="InterPro" id="IPR013024">
    <property type="entry name" value="GGCT-like"/>
</dbReference>
<evidence type="ECO:0000256" key="2">
    <source>
        <dbReference type="PIRSR" id="PIRSR617939-1"/>
    </source>
</evidence>
<accession>A0A1F7S101</accession>
<reference evidence="4 5" key="1">
    <citation type="journal article" date="2016" name="Nat. Commun.">
        <title>Thousands of microbial genomes shed light on interconnected biogeochemical processes in an aquifer system.</title>
        <authorList>
            <person name="Anantharaman K."/>
            <person name="Brown C.T."/>
            <person name="Hug L.A."/>
            <person name="Sharon I."/>
            <person name="Castelle C.J."/>
            <person name="Probst A.J."/>
            <person name="Thomas B.C."/>
            <person name="Singh A."/>
            <person name="Wilkins M.J."/>
            <person name="Karaoz U."/>
            <person name="Brodie E.L."/>
            <person name="Williams K.H."/>
            <person name="Hubbard S.S."/>
            <person name="Banfield J.F."/>
        </authorList>
    </citation>
    <scope>NUCLEOTIDE SEQUENCE [LARGE SCALE GENOMIC DNA]</scope>
</reference>
<dbReference type="Proteomes" id="UP000179266">
    <property type="component" value="Unassembled WGS sequence"/>
</dbReference>
<feature type="binding site" evidence="3">
    <location>
        <begin position="3"/>
        <end position="8"/>
    </location>
    <ligand>
        <name>substrate</name>
    </ligand>
</feature>
<sequence>MYYFAYGSNLDEKQMVFRCPEARFVGIALLENHRFIINDRGVATVITDAASVVHGTVWELNETDLKSMDAFEGVQERLYDRKTVSVILAKTVLGNVLIYAATDSKPGLPRKNYMEKIIKAAIGYNFPADYIDQLKTWTKKK</sequence>
<dbReference type="SUPFAM" id="SSF110857">
    <property type="entry name" value="Gamma-glutamyl cyclotransferase-like"/>
    <property type="match status" value="1"/>
</dbReference>
<dbReference type="PANTHER" id="PTHR12935:SF0">
    <property type="entry name" value="GAMMA-GLUTAMYLCYCLOTRANSFERASE"/>
    <property type="match status" value="1"/>
</dbReference>
<dbReference type="PANTHER" id="PTHR12935">
    <property type="entry name" value="GAMMA-GLUTAMYLCYCLOTRANSFERASE"/>
    <property type="match status" value="1"/>
</dbReference>
<dbReference type="Gene3D" id="3.10.490.10">
    <property type="entry name" value="Gamma-glutamyl cyclotransferase-like"/>
    <property type="match status" value="1"/>
</dbReference>
<dbReference type="EMBL" id="MGDD01000071">
    <property type="protein sequence ID" value="OGL47495.1"/>
    <property type="molecule type" value="Genomic_DNA"/>
</dbReference>
<keyword evidence="1" id="KW-0456">Lyase</keyword>
<organism evidence="4 5">
    <name type="scientific">Candidatus Schekmanbacteria bacterium RBG_13_48_7</name>
    <dbReference type="NCBI Taxonomy" id="1817878"/>
    <lineage>
        <taxon>Bacteria</taxon>
        <taxon>Candidatus Schekmaniibacteriota</taxon>
    </lineage>
</organism>
<evidence type="ECO:0008006" key="6">
    <source>
        <dbReference type="Google" id="ProtNLM"/>
    </source>
</evidence>
<feature type="active site" description="Proton acceptor" evidence="2">
    <location>
        <position position="72"/>
    </location>
</feature>
<evidence type="ECO:0000313" key="4">
    <source>
        <dbReference type="EMBL" id="OGL47495.1"/>
    </source>
</evidence>
<name>A0A1F7S101_9BACT</name>
<dbReference type="InterPro" id="IPR036568">
    <property type="entry name" value="GGCT-like_sf"/>
</dbReference>
<dbReference type="InterPro" id="IPR017939">
    <property type="entry name" value="G-Glutamylcylcotransferase"/>
</dbReference>
<feature type="binding site" evidence="3">
    <location>
        <position position="113"/>
    </location>
    <ligand>
        <name>substrate</name>
    </ligand>
</feature>
<evidence type="ECO:0000256" key="3">
    <source>
        <dbReference type="PIRSR" id="PIRSR617939-2"/>
    </source>
</evidence>
<gene>
    <name evidence="4" type="ORF">A2161_11915</name>
</gene>
<proteinExistence type="predicted"/>
<evidence type="ECO:0000313" key="5">
    <source>
        <dbReference type="Proteomes" id="UP000179266"/>
    </source>
</evidence>
<dbReference type="AlphaFoldDB" id="A0A1F7S101"/>
<evidence type="ECO:0000256" key="1">
    <source>
        <dbReference type="ARBA" id="ARBA00023239"/>
    </source>
</evidence>
<dbReference type="GO" id="GO:0003839">
    <property type="term" value="F:gamma-glutamylcyclotransferase activity"/>
    <property type="evidence" value="ECO:0007669"/>
    <property type="project" value="InterPro"/>
</dbReference>
<protein>
    <recommendedName>
        <fullName evidence="6">Gamma-glutamylcyclotransferase AIG2-like domain-containing protein</fullName>
    </recommendedName>
</protein>
<comment type="caution">
    <text evidence="4">The sequence shown here is derived from an EMBL/GenBank/DDBJ whole genome shotgun (WGS) entry which is preliminary data.</text>
</comment>
<dbReference type="CDD" id="cd06661">
    <property type="entry name" value="GGCT_like"/>
    <property type="match status" value="1"/>
</dbReference>
<dbReference type="Pfam" id="PF13772">
    <property type="entry name" value="AIG2_2"/>
    <property type="match status" value="1"/>
</dbReference>